<protein>
    <recommendedName>
        <fullName evidence="4">Reverse transcriptase domain-containing protein</fullName>
    </recommendedName>
</protein>
<sequence>MITPKVRRVQSAPWFSEELKDLQRIYRRQERKWLLNKSHLERGKLREALGKYKAAIKLAKTSHFSKVIRGTLNSSKELFNTVRALTSSSSVFSPLENSPQFCQSVADFFNNKITNFLTDFSPPLLDLEGKASSCYVEPVHALDSFQSLSANKICDLLMALKSGAPTDLCPPRILKLAPQLVTEALEPVFAEILQEWIFPAGCKQATVIPLIKKPGRNAADLTNLHPISLLPGLAKMLEKHLNNELSVFLQENCKLDPSQDGFRGAHSTETALISTSDIICRRGDLGEGSILVLLDLSAAFDTMVVILTLAVFDRQGGGPREHRRQAGGAPMGIPTAAVKPRSDRHHWRGPASVPPPH</sequence>
<reference evidence="2" key="1">
    <citation type="journal article" date="2022" name="bioRxiv">
        <title>Sequencing and chromosome-scale assembly of the giantPleurodeles waltlgenome.</title>
        <authorList>
            <person name="Brown T."/>
            <person name="Elewa A."/>
            <person name="Iarovenko S."/>
            <person name="Subramanian E."/>
            <person name="Araus A.J."/>
            <person name="Petzold A."/>
            <person name="Susuki M."/>
            <person name="Suzuki K.-i.T."/>
            <person name="Hayashi T."/>
            <person name="Toyoda A."/>
            <person name="Oliveira C."/>
            <person name="Osipova E."/>
            <person name="Leigh N.D."/>
            <person name="Simon A."/>
            <person name="Yun M.H."/>
        </authorList>
    </citation>
    <scope>NUCLEOTIDE SEQUENCE</scope>
    <source>
        <strain evidence="2">20211129_DDA</strain>
        <tissue evidence="2">Liver</tissue>
    </source>
</reference>
<evidence type="ECO:0000313" key="3">
    <source>
        <dbReference type="Proteomes" id="UP001066276"/>
    </source>
</evidence>
<dbReference type="Proteomes" id="UP001066276">
    <property type="component" value="Chromosome 1_2"/>
</dbReference>
<gene>
    <name evidence="2" type="ORF">NDU88_005141</name>
</gene>
<dbReference type="EMBL" id="JANPWB010000002">
    <property type="protein sequence ID" value="KAJ1209768.1"/>
    <property type="molecule type" value="Genomic_DNA"/>
</dbReference>
<name>A0AAV7WB62_PLEWA</name>
<keyword evidence="3" id="KW-1185">Reference proteome</keyword>
<comment type="caution">
    <text evidence="2">The sequence shown here is derived from an EMBL/GenBank/DDBJ whole genome shotgun (WGS) entry which is preliminary data.</text>
</comment>
<proteinExistence type="predicted"/>
<feature type="region of interest" description="Disordered" evidence="1">
    <location>
        <begin position="315"/>
        <end position="357"/>
    </location>
</feature>
<evidence type="ECO:0008006" key="4">
    <source>
        <dbReference type="Google" id="ProtNLM"/>
    </source>
</evidence>
<dbReference type="AlphaFoldDB" id="A0AAV7WB62"/>
<dbReference type="PANTHER" id="PTHR33332">
    <property type="entry name" value="REVERSE TRANSCRIPTASE DOMAIN-CONTAINING PROTEIN"/>
    <property type="match status" value="1"/>
</dbReference>
<evidence type="ECO:0000313" key="2">
    <source>
        <dbReference type="EMBL" id="KAJ1209768.1"/>
    </source>
</evidence>
<evidence type="ECO:0000256" key="1">
    <source>
        <dbReference type="SAM" id="MobiDB-lite"/>
    </source>
</evidence>
<accession>A0AAV7WB62</accession>
<organism evidence="2 3">
    <name type="scientific">Pleurodeles waltl</name>
    <name type="common">Iberian ribbed newt</name>
    <dbReference type="NCBI Taxonomy" id="8319"/>
    <lineage>
        <taxon>Eukaryota</taxon>
        <taxon>Metazoa</taxon>
        <taxon>Chordata</taxon>
        <taxon>Craniata</taxon>
        <taxon>Vertebrata</taxon>
        <taxon>Euteleostomi</taxon>
        <taxon>Amphibia</taxon>
        <taxon>Batrachia</taxon>
        <taxon>Caudata</taxon>
        <taxon>Salamandroidea</taxon>
        <taxon>Salamandridae</taxon>
        <taxon>Pleurodelinae</taxon>
        <taxon>Pleurodeles</taxon>
    </lineage>
</organism>